<dbReference type="Pfam" id="PF14467">
    <property type="entry name" value="DUF4426"/>
    <property type="match status" value="1"/>
</dbReference>
<organism evidence="1 2">
    <name type="scientific">Aliikangiella maris</name>
    <dbReference type="NCBI Taxonomy" id="3162458"/>
    <lineage>
        <taxon>Bacteria</taxon>
        <taxon>Pseudomonadati</taxon>
        <taxon>Pseudomonadota</taxon>
        <taxon>Gammaproteobacteria</taxon>
        <taxon>Oceanospirillales</taxon>
        <taxon>Pleioneaceae</taxon>
        <taxon>Aliikangiella</taxon>
    </lineage>
</organism>
<keyword evidence="2" id="KW-1185">Reference proteome</keyword>
<dbReference type="Proteomes" id="UP001548189">
    <property type="component" value="Unassembled WGS sequence"/>
</dbReference>
<accession>A0ABV2BZ94</accession>
<dbReference type="Gene3D" id="2.60.40.3340">
    <property type="entry name" value="Domain of unknown function DUF4426"/>
    <property type="match status" value="1"/>
</dbReference>
<reference evidence="1 2" key="1">
    <citation type="submission" date="2024-06" db="EMBL/GenBank/DDBJ databases">
        <authorList>
            <person name="Li F."/>
        </authorList>
    </citation>
    <scope>NUCLEOTIDE SEQUENCE [LARGE SCALE GENOMIC DNA]</scope>
    <source>
        <strain evidence="1 2">GXAS 311</strain>
    </source>
</reference>
<name>A0ABV2BZ94_9GAMM</name>
<evidence type="ECO:0000313" key="2">
    <source>
        <dbReference type="Proteomes" id="UP001548189"/>
    </source>
</evidence>
<gene>
    <name evidence="1" type="ORF">ABVT43_18485</name>
</gene>
<dbReference type="InterPro" id="IPR025218">
    <property type="entry name" value="DUF4426"/>
</dbReference>
<proteinExistence type="predicted"/>
<evidence type="ECO:0000313" key="1">
    <source>
        <dbReference type="EMBL" id="MET1257138.1"/>
    </source>
</evidence>
<sequence length="159" mass="17858">MQINIYTLKRYDLMPQHCVKHYLSFLFALTLLVFSPLASTTPHTIGDITIHYNALSSSNIPPEVASQYGITRSQKTGIINISVQKNGKPVIANIFGHGKNLAGQLKELAFKEIKEDNAIYYIAAFNFSNAEKLSFDLQVQPEKQGILIPLQFKQQLFAD</sequence>
<protein>
    <submittedName>
        <fullName evidence="1">DUF4426 domain-containing protein</fullName>
    </submittedName>
</protein>
<dbReference type="EMBL" id="JBEVCJ010000036">
    <property type="protein sequence ID" value="MET1257138.1"/>
    <property type="molecule type" value="Genomic_DNA"/>
</dbReference>
<comment type="caution">
    <text evidence="1">The sequence shown here is derived from an EMBL/GenBank/DDBJ whole genome shotgun (WGS) entry which is preliminary data.</text>
</comment>